<accession>A0A0M5MKJ2</accession>
<dbReference type="PATRIC" id="fig|199.248.peg.1141"/>
<dbReference type="KEGG" id="ccoc:CCON33237_1101"/>
<dbReference type="AlphaFoldDB" id="A0A0M5MKJ2"/>
<evidence type="ECO:0000313" key="1">
    <source>
        <dbReference type="EMBL" id="ALF47775.1"/>
    </source>
</evidence>
<reference evidence="2" key="1">
    <citation type="submission" date="2015-08" db="EMBL/GenBank/DDBJ databases">
        <title>Comparative genomics of the Campylobacter concisus group.</title>
        <authorList>
            <person name="Miller W.G."/>
            <person name="Yee E."/>
            <person name="Chapman M.H."/>
            <person name="Huynh S."/>
            <person name="Bono J.L."/>
            <person name="On S.L.W."/>
            <person name="St Leger J."/>
            <person name="Foster G."/>
            <person name="Parker C.T."/>
        </authorList>
    </citation>
    <scope>NUCLEOTIDE SEQUENCE [LARGE SCALE GENOMIC DNA]</scope>
    <source>
        <strain evidence="2">ATCC 33237</strain>
    </source>
</reference>
<sequence length="299" mass="32830">MLEGLGLKDIAKGSMNATSATLSGSLTPEQATSLINVIKDNSEFLQKIHVDKMSRLTKELDGWDAMRGVLVRVASGEKPSDAQRTQLKKAGVKLEAKSVQLFARVLQDTLADNQNNPNFESETFNSFGTIFGNDLALLGFSGTSDTYANSFETLHKGWIQTAKDSNDVTKVTYVANDSVSKRLTALAQSINPDALVDSVILISTADMQEYNKEISALNAPTYLINGNADRVLGVKLEVSPLMPKGVYMATPLKNLVLGVCLDINRNRWYDPEERALKYIFDASVDYEIIIKKWVSIATL</sequence>
<gene>
    <name evidence="1" type="ORF">CCON33237_1101</name>
</gene>
<protein>
    <submittedName>
        <fullName evidence="1">Phage capsid family protein</fullName>
    </submittedName>
</protein>
<dbReference type="EMBL" id="CP012541">
    <property type="protein sequence ID" value="ALF47775.1"/>
    <property type="molecule type" value="Genomic_DNA"/>
</dbReference>
<name>A0A0M5MKJ2_9BACT</name>
<dbReference type="Proteomes" id="UP000066049">
    <property type="component" value="Chromosome"/>
</dbReference>
<dbReference type="GeneID" id="28662777"/>
<organism evidence="1 2">
    <name type="scientific">Campylobacter concisus</name>
    <dbReference type="NCBI Taxonomy" id="199"/>
    <lineage>
        <taxon>Bacteria</taxon>
        <taxon>Pseudomonadati</taxon>
        <taxon>Campylobacterota</taxon>
        <taxon>Epsilonproteobacteria</taxon>
        <taxon>Campylobacterales</taxon>
        <taxon>Campylobacteraceae</taxon>
        <taxon>Campylobacter</taxon>
    </lineage>
</organism>
<dbReference type="OrthoDB" id="5363009at2"/>
<dbReference type="RefSeq" id="WP_054196755.1">
    <property type="nucleotide sequence ID" value="NZ_CP012541.1"/>
</dbReference>
<evidence type="ECO:0000313" key="2">
    <source>
        <dbReference type="Proteomes" id="UP000066049"/>
    </source>
</evidence>
<proteinExistence type="predicted"/>